<dbReference type="InterPro" id="IPR042104">
    <property type="entry name" value="PKS_dehydratase_sf"/>
</dbReference>
<dbReference type="EMBL" id="AP011115">
    <property type="protein sequence ID" value="BAH52402.1"/>
    <property type="molecule type" value="Genomic_DNA"/>
</dbReference>
<feature type="domain" description="PKS/mFAS DH" evidence="16">
    <location>
        <begin position="936"/>
        <end position="1210"/>
    </location>
</feature>
<dbReference type="InterPro" id="IPR020807">
    <property type="entry name" value="PKS_DH"/>
</dbReference>
<dbReference type="InterPro" id="IPR014031">
    <property type="entry name" value="Ketoacyl_synth_C"/>
</dbReference>
<dbReference type="OrthoDB" id="4516163at2"/>
<dbReference type="FunFam" id="3.40.47.10:FF:000019">
    <property type="entry name" value="Polyketide synthase type I"/>
    <property type="match status" value="2"/>
</dbReference>
<dbReference type="InterPro" id="IPR014030">
    <property type="entry name" value="Ketoacyl_synth_N"/>
</dbReference>
<dbReference type="GO" id="GO:0004312">
    <property type="term" value="F:fatty acid synthase activity"/>
    <property type="evidence" value="ECO:0007669"/>
    <property type="project" value="TreeGrafter"/>
</dbReference>
<dbReference type="InterPro" id="IPR013968">
    <property type="entry name" value="PKS_KR"/>
</dbReference>
<evidence type="ECO:0000256" key="9">
    <source>
        <dbReference type="ARBA" id="ARBA00023194"/>
    </source>
</evidence>
<dbReference type="InterPro" id="IPR049552">
    <property type="entry name" value="PKS_DH_N"/>
</dbReference>
<dbReference type="InterPro" id="IPR049900">
    <property type="entry name" value="PKS_mFAS_DH"/>
</dbReference>
<evidence type="ECO:0000313" key="17">
    <source>
        <dbReference type="EMBL" id="BAH52402.1"/>
    </source>
</evidence>
<dbReference type="InterPro" id="IPR036736">
    <property type="entry name" value="ACP-like_sf"/>
</dbReference>
<dbReference type="SUPFAM" id="SSF51735">
    <property type="entry name" value="NAD(P)-binding Rossmann-fold domains"/>
    <property type="match status" value="4"/>
</dbReference>
<protein>
    <submittedName>
        <fullName evidence="17">Polyketide synthase</fullName>
    </submittedName>
</protein>
<evidence type="ECO:0000256" key="13">
    <source>
        <dbReference type="SAM" id="MobiDB-lite"/>
    </source>
</evidence>
<feature type="region of interest" description="C-terminal hotdog fold" evidence="12">
    <location>
        <begin position="1073"/>
        <end position="1210"/>
    </location>
</feature>
<dbReference type="RefSeq" id="WP_012691336.1">
    <property type="nucleotide sequence ID" value="NC_012522.1"/>
</dbReference>
<sequence length="3527" mass="370977">MADQAKLLDYLKRVTADLYQAREKLREVEGVSREPIAVIGMGCRFPGGVRSPRDLWRLVESGSDTVAGFPEDRGWGLADLYDPTAEQAGKTYTVQGSFLDDPAGFDPEVFGISPREALAMDPQQRLLLETSWETFEDAGIDPRSVHGRQVGVFTGLSGIDYAARAGGMPPEDLEGYFITGNAMSVASGRVAYSFGLNGPAITVDTACSSSLVSIHLAMQALRSGECELALAGGATVMATPAVFVEFSRQRGLARDGRCKAFSAAADGTAWGEGAGMVALERLSDAERKGRRILAVIRGSAVNQDGASNGLTAPNRQAQERVIAQALANAGLGSGDVDVVEAHGTGTKLGDPIEASALLAGYGRERPADRPLWLGSVKSNLGHTQAAAGVAGVIKMIMAMRYGVLPKTLHVDRPTPHVDWSAGAVSLLTENREWPESDRPRRAAVSSFGISGTNAHVVLEEAPPVEPSDTEPPRPPDEVVAWFVSGHTEPALRAQAERLREYVSGHPDLTPAAVAAALLGSRATFDHRAAVIGAQPHALLNGLDALGRGAPSADVITGVALEAGDRPVFVFPGQGSQWVGMATELLDTSPVFADTVRECAEALAPYTNFSLLDVLRDRDPAALDRVDVVQPALFAMMVGLAALWRDHGVEPAAVVGHSQGEIAAAYVAGALSLSDAALVVAARSRVIGASARRGGGMASVTLPADLVREKIQPWAGAVEVAAINGPSATVISGPVDALDLLIGQLQGDGVQARRIAVEYASHCADVSVLREPILDVLASITPRRSRIPFYSSVTGGVLDGTALDADYWYRNLRRTVRFEQATRSLAADGYRLFVESCSHPVLTVALQDTLDAAGVAGRAVGTIRRDRAGLRQFTAALAEAQVHGLHVAWDRVGWARRDDRRQWVDLPTYAFQHRRYWLESPVPQGDFASTGMEAGGHPMLAASVELGDGRGAVFTGLLSPQRLPWLSDHGVDGTVILPGTAFVELALHAGNRVGYGRLEDLAIEAPLVIPAEGEVALQVSVLADGEAGRSTVSVHSRPADAAPDTPWTRHATGTLTVAVDTGGSLEQQWPPAEVTPIDVRGLYDVLDDAGYEYGPAFRGLKAAWRRGDDLYGEVRLGGEDPAAAVAGYGIHPAVLDAALHLIALGAADTGIRLPFAWDKVQLHAVGATALRVHVTTTGPERYRVSAYDAAGRPVLTAESLALRPLGDAGVPAARVRDSLYRVEWMPVGASSTSPADLMPLDEALAGGDPDGRVLWLDRAPGDEADVPARSHAAAESTLRAVRAWLGDDCLVETRLLVTTRLAVAVRDDDPVDDVSAAPAWGLIGAVQNEHPDRITLVDLDAAAGELPDPAVLSMALACNEPQLAVRAGVLLAPMLAAVTPATAAPDEGPATFGADGTVLITGGTGTIGRLIARHLVARHGVRRLVLTGRRLLDDEAASELRAEFAESGTDVAAVACDVADRDAVATLLAGIPDLSGVIHAAGVLEDATAATLSAEQLHAVLRPKVDGAWNLHDLTRDRDLSAFVLFSSAAGVLGGAGQANYAAANVFLDALAQHRRARGLPATSMAWGLWDRPSGMTSHLNAADLDRLQRNGIDTISPEAGLALFDAALAVNRPLIVPVRLSTRASRSEGESLPPILRRVLGVRRRRAAAADSPTGLAEELRALDPGERHSRVLDIVTTHVAAVLGHEGKEAIDPERAFKQLGFDSLTAVQLRNQLATATGVRLAATVVFDHPTADALTRELVARLLGDDAAPQPAGPTRARRDDDPIVIVGMACRYPGKVYSPEDLWRLVRDGHNAVGEYPHNRGWNLDEVYDPDPNRPGTTYMREGGFLYDADEFDAAFFGISPREAIAMDPQHRLLLESAWEALEQAGIQPTAPGLTDTGVFVGLMGGDYGFHLMTQRNVDAEGYLMTGTSNSVASGRISYTLGFTGPAVTVDTACSSSLVAMHLAARALRDGECTLALAGGATVMATPGVLVEFSRQRGLASDGRCKPFSDRADGTGLSEGAGMVVLERLSDARRNGHRVLAIVRGSAVNQDGASNGLTAPNGPSQERVIRQALADAALGPTDIDAVEAHGTGTTLGDPIEAQALLAAYGQGREGRPLWLGSVKSNIGHSQAAAGVAGVIKMVMAMRHGVLPPSLHGDVPTRHVDWTAGEVSLLGESVAWPDTGRPRRAAVSSFGISGTNSHMILEQPSEDAPPEDAPPSASPLVWVLSGKTGDALRAQATRLAEFLDTSETELPDPADLAYSLATTRSGFTHRAAVIGDTLDDLRDGLARIVTERPGGNVVTGTSARGKTAFMFTGQGAQRIGMGRGLYDAYPVFATALDEVCAVLDEHVETPVRQVIWDKDDGAKLDSTEYTQPALFAIEVALYRLLREWGITPDYLIGHSIGEITAAHVAGVFSLPDAAALVGDRGRLMQSTKPGLMIAVRAREEDILPRIDGRVDLAAVNGAESVVLAGGERDVHAVAAELSAAGLKTTSLRVERAFHSTLMDPILDQFAAVLSKLTAQPPRIPVVSNVTGRVATADELVSPDYWTRHIRHTVRFHDGVRALDELGVTRLVEVGPGATLAALAAEVVPNTIATLPGRDDEAYGIIEAVAAAYVQGATVDWDRVLPGRRRVALPTYAFQRRSYWPTAAVRNTGDPTELGLTPSDHPLLGAAVTLDDDATLFTGQLSLHRDPWLVSPSVDDGDSPAPDNGEAKTVLPAVPVELALHAAHHVGLDHIDELTLQHPLVLPTSGLASIRVLVSPPGTTGARTVTVSSRSGDTDSPDSWVRNASATIDDVVGSSAAVPQENPNDTETEVRLGDGVDTTGFGIHPELLQAAIEPLLGWDGWPQTWSGIRLHTVGADAVTARFTPGDDGRHRIAAVDPAGEPVLTVDALGVAQRTTDGGRPAPLRLHRTAWIRVEVAPSEPRGPVVVLGADGFGDPGIGSTFPGCPDLEALRIAMESGPEEGDRRPWTVLAGCATDGDHGPDATHELCARVLRLLQEWLDDDTFADNPLVIVTRNAVVTDDGQDRDARPDLAAAAVWGLVGSAQNENPDRFVLIDLDDTSDAEAAIMSALASGEPQVAARNGTLCAPRLRRMAVVDEPTPFDPGGTVLITGGTGTVGSLVARHLVTGHGARHLLLTSRRGPGAEGSDRLRRELSDLGAEVGIVACDTADASAVAGLLAGIPSEHPLTAVIHAAGVIDDGTLASLTPERLDTVLRPKVDAAWHLHRLTADSDVRAFVVFSSLAGVLGAPGQANYAAANMFLDALAHHRHALGLPGLSIAWGMWATPSAMTDNLGAIDLARARLSGMVPMPAADGLALFDSALAAGAPTVAAARFDHSGSAAPYVPAPLRGLIRESRPHAAGSDSVVTGPNGSGPSDWAQRLADLSIPEQRHLMLDLVRGGAATVLGYDASDSVDPDQAFKELGFDSLAAVALRNHLGAATGLRLPPTMVFDHPNPRAVAEFLRSELVPDPMSVALADVDRLRATIAELGDDAEARSAIAQRLGSLLAEVGTSDDAHAAAVDKIHAATSEEILDLIDRGL</sequence>
<dbReference type="HOGENOM" id="CLU_000022_35_8_11"/>
<dbReference type="InterPro" id="IPR016036">
    <property type="entry name" value="Malonyl_transacylase_ACP-bd"/>
</dbReference>
<dbReference type="InterPro" id="IPR009081">
    <property type="entry name" value="PP-bd_ACP"/>
</dbReference>
<comment type="pathway">
    <text evidence="3">Lipid metabolism.</text>
</comment>
<dbReference type="SUPFAM" id="SSF55048">
    <property type="entry name" value="Probable ACP-binding domain of malonyl-CoA ACP transacylase"/>
    <property type="match status" value="2"/>
</dbReference>
<dbReference type="InterPro" id="IPR032821">
    <property type="entry name" value="PKS_assoc"/>
</dbReference>
<dbReference type="InterPro" id="IPR057326">
    <property type="entry name" value="KR_dom"/>
</dbReference>
<dbReference type="InterPro" id="IPR020841">
    <property type="entry name" value="PKS_Beta-ketoAc_synthase_dom"/>
</dbReference>
<dbReference type="SMART" id="SM00822">
    <property type="entry name" value="PKS_KR"/>
    <property type="match status" value="2"/>
</dbReference>
<dbReference type="Pfam" id="PF22953">
    <property type="entry name" value="SpnB_Rossmann"/>
    <property type="match status" value="2"/>
</dbReference>
<dbReference type="Gene3D" id="3.10.129.110">
    <property type="entry name" value="Polyketide synthase dehydratase"/>
    <property type="match status" value="3"/>
</dbReference>
<comment type="cofactor">
    <cofactor evidence="1">
        <name>pantetheine 4'-phosphate</name>
        <dbReference type="ChEBI" id="CHEBI:47942"/>
    </cofactor>
</comment>
<feature type="region of interest" description="N-terminal hotdog fold" evidence="12">
    <location>
        <begin position="936"/>
        <end position="1061"/>
    </location>
</feature>
<dbReference type="InterPro" id="IPR015083">
    <property type="entry name" value="NorB/c/GfsB-D-like_docking"/>
</dbReference>
<dbReference type="Pfam" id="PF16197">
    <property type="entry name" value="KAsynt_C_assoc"/>
    <property type="match status" value="2"/>
</dbReference>
<evidence type="ECO:0000259" key="14">
    <source>
        <dbReference type="PROSITE" id="PS50075"/>
    </source>
</evidence>
<dbReference type="Pfam" id="PF21089">
    <property type="entry name" value="PKS_DH_N"/>
    <property type="match status" value="2"/>
</dbReference>
<dbReference type="SMART" id="SM00825">
    <property type="entry name" value="PKS_KS"/>
    <property type="match status" value="2"/>
</dbReference>
<dbReference type="FunFam" id="1.10.1200.10:FF:000007">
    <property type="entry name" value="Probable polyketide synthase pks17"/>
    <property type="match status" value="2"/>
</dbReference>
<dbReference type="SMART" id="SM00827">
    <property type="entry name" value="PKS_AT"/>
    <property type="match status" value="2"/>
</dbReference>
<evidence type="ECO:0000256" key="5">
    <source>
        <dbReference type="ARBA" id="ARBA00022553"/>
    </source>
</evidence>
<accession>C1B9P9</accession>
<keyword evidence="4" id="KW-0596">Phosphopantetheine</keyword>
<evidence type="ECO:0000256" key="1">
    <source>
        <dbReference type="ARBA" id="ARBA00001957"/>
    </source>
</evidence>
<comment type="pathway">
    <text evidence="2">Antibiotic biosynthesis.</text>
</comment>
<reference evidence="17 18" key="1">
    <citation type="submission" date="2009-03" db="EMBL/GenBank/DDBJ databases">
        <title>Comparison of the complete genome sequences of Rhodococcus erythropolis PR4 and Rhodococcus opacus B4.</title>
        <authorList>
            <person name="Takarada H."/>
            <person name="Sekine M."/>
            <person name="Hosoyama A."/>
            <person name="Yamada R."/>
            <person name="Fujisawa T."/>
            <person name="Omata S."/>
            <person name="Shimizu A."/>
            <person name="Tsukatani N."/>
            <person name="Tanikawa S."/>
            <person name="Fujita N."/>
            <person name="Harayama S."/>
        </authorList>
    </citation>
    <scope>NUCLEOTIDE SEQUENCE [LARGE SCALE GENOMIC DNA]</scope>
    <source>
        <strain evidence="17 18">B4</strain>
    </source>
</reference>
<dbReference type="SUPFAM" id="SSF52151">
    <property type="entry name" value="FabD/lysophospholipase-like"/>
    <property type="match status" value="2"/>
</dbReference>
<dbReference type="KEGG" id="rop:ROP_41550"/>
<dbReference type="Gene3D" id="3.40.47.10">
    <property type="match status" value="2"/>
</dbReference>
<dbReference type="InterPro" id="IPR006162">
    <property type="entry name" value="Ppantetheine_attach_site"/>
</dbReference>
<evidence type="ECO:0000313" key="18">
    <source>
        <dbReference type="Proteomes" id="UP000002212"/>
    </source>
</evidence>
<dbReference type="GO" id="GO:0006633">
    <property type="term" value="P:fatty acid biosynthetic process"/>
    <property type="evidence" value="ECO:0007669"/>
    <property type="project" value="InterPro"/>
</dbReference>
<evidence type="ECO:0000256" key="12">
    <source>
        <dbReference type="PROSITE-ProRule" id="PRU01363"/>
    </source>
</evidence>
<evidence type="ECO:0000259" key="15">
    <source>
        <dbReference type="PROSITE" id="PS52004"/>
    </source>
</evidence>
<evidence type="ECO:0000256" key="8">
    <source>
        <dbReference type="ARBA" id="ARBA00023098"/>
    </source>
</evidence>
<keyword evidence="10" id="KW-0511">Multifunctional enzyme</keyword>
<dbReference type="SMART" id="SM00823">
    <property type="entry name" value="PKS_PP"/>
    <property type="match status" value="2"/>
</dbReference>
<dbReference type="Pfam" id="PF14765">
    <property type="entry name" value="PS-DH"/>
    <property type="match status" value="1"/>
</dbReference>
<dbReference type="PROSITE" id="PS52004">
    <property type="entry name" value="KS3_2"/>
    <property type="match status" value="2"/>
</dbReference>
<evidence type="ECO:0000256" key="2">
    <source>
        <dbReference type="ARBA" id="ARBA00004792"/>
    </source>
</evidence>
<dbReference type="Gene3D" id="3.30.70.3290">
    <property type="match status" value="2"/>
</dbReference>
<dbReference type="Proteomes" id="UP000002212">
    <property type="component" value="Chromosome"/>
</dbReference>
<proteinExistence type="predicted"/>
<evidence type="ECO:0000259" key="16">
    <source>
        <dbReference type="PROSITE" id="PS52019"/>
    </source>
</evidence>
<organism evidence="17 18">
    <name type="scientific">Rhodococcus opacus (strain B4)</name>
    <dbReference type="NCBI Taxonomy" id="632772"/>
    <lineage>
        <taxon>Bacteria</taxon>
        <taxon>Bacillati</taxon>
        <taxon>Actinomycetota</taxon>
        <taxon>Actinomycetes</taxon>
        <taxon>Mycobacteriales</taxon>
        <taxon>Nocardiaceae</taxon>
        <taxon>Rhodococcus</taxon>
    </lineage>
</organism>
<dbReference type="GO" id="GO:0004315">
    <property type="term" value="F:3-oxoacyl-[acyl-carrier-protein] synthase activity"/>
    <property type="evidence" value="ECO:0007669"/>
    <property type="project" value="InterPro"/>
</dbReference>
<dbReference type="SUPFAM" id="SSF53901">
    <property type="entry name" value="Thiolase-like"/>
    <property type="match status" value="2"/>
</dbReference>
<dbReference type="Pfam" id="PF02801">
    <property type="entry name" value="Ketoacyl-synt_C"/>
    <property type="match status" value="2"/>
</dbReference>
<dbReference type="InterPro" id="IPR020806">
    <property type="entry name" value="PKS_PP-bd"/>
</dbReference>
<dbReference type="Pfam" id="PF00109">
    <property type="entry name" value="ketoacyl-synt"/>
    <property type="match status" value="2"/>
</dbReference>
<dbReference type="Pfam" id="PF08990">
    <property type="entry name" value="Docking"/>
    <property type="match status" value="1"/>
</dbReference>
<dbReference type="InterPro" id="IPR014043">
    <property type="entry name" value="Acyl_transferase_dom"/>
</dbReference>
<feature type="domain" description="Ketosynthase family 3 (KS3)" evidence="15">
    <location>
        <begin position="1764"/>
        <end position="2190"/>
    </location>
</feature>
<keyword evidence="11" id="KW-0012">Acyltransferase</keyword>
<feature type="domain" description="Carrier" evidence="14">
    <location>
        <begin position="3379"/>
        <end position="3454"/>
    </location>
</feature>
<feature type="compositionally biased region" description="Polar residues" evidence="13">
    <location>
        <begin position="2750"/>
        <end position="2761"/>
    </location>
</feature>
<feature type="active site" description="Proton acceptor; for dehydratase activity" evidence="12">
    <location>
        <position position="968"/>
    </location>
</feature>
<dbReference type="CDD" id="cd08956">
    <property type="entry name" value="KR_3_FAS_SDR_x"/>
    <property type="match status" value="2"/>
</dbReference>
<evidence type="ECO:0000256" key="7">
    <source>
        <dbReference type="ARBA" id="ARBA00022832"/>
    </source>
</evidence>
<gene>
    <name evidence="17" type="ordered locus">ROP_41550</name>
</gene>
<keyword evidence="7" id="KW-0276">Fatty acid metabolism</keyword>
<dbReference type="InterPro" id="IPR016035">
    <property type="entry name" value="Acyl_Trfase/lysoPLipase"/>
</dbReference>
<dbReference type="PATRIC" id="fig|632772.20.peg.4355"/>
<evidence type="ECO:0000256" key="11">
    <source>
        <dbReference type="ARBA" id="ARBA00023315"/>
    </source>
</evidence>
<keyword evidence="9" id="KW-0045">Antibiotic biosynthesis</keyword>
<dbReference type="Gene3D" id="3.40.366.10">
    <property type="entry name" value="Malonyl-Coenzyme A Acyl Carrier Protein, domain 2"/>
    <property type="match status" value="2"/>
</dbReference>
<dbReference type="InterPro" id="IPR036291">
    <property type="entry name" value="NAD(P)-bd_dom_sf"/>
</dbReference>
<dbReference type="InterPro" id="IPR050091">
    <property type="entry name" value="PKS_NRPS_Biosynth_Enz"/>
</dbReference>
<dbReference type="InterPro" id="IPR049551">
    <property type="entry name" value="PKS_DH_C"/>
</dbReference>
<feature type="domain" description="Carrier" evidence="14">
    <location>
        <begin position="1670"/>
        <end position="1745"/>
    </location>
</feature>
<dbReference type="Pfam" id="PF00550">
    <property type="entry name" value="PP-binding"/>
    <property type="match status" value="2"/>
</dbReference>
<dbReference type="PROSITE" id="PS52019">
    <property type="entry name" value="PKS_MFAS_DH"/>
    <property type="match status" value="1"/>
</dbReference>
<dbReference type="InterPro" id="IPR001227">
    <property type="entry name" value="Ac_transferase_dom_sf"/>
</dbReference>
<dbReference type="GO" id="GO:0033068">
    <property type="term" value="P:macrolide biosynthetic process"/>
    <property type="evidence" value="ECO:0007669"/>
    <property type="project" value="UniProtKB-ARBA"/>
</dbReference>
<dbReference type="PROSITE" id="PS00606">
    <property type="entry name" value="KS3_1"/>
    <property type="match status" value="2"/>
</dbReference>
<name>C1B9P9_RHOOB</name>
<dbReference type="SUPFAM" id="SSF47336">
    <property type="entry name" value="ACP-like"/>
    <property type="match status" value="2"/>
</dbReference>
<dbReference type="InterPro" id="IPR018201">
    <property type="entry name" value="Ketoacyl_synth_AS"/>
</dbReference>
<dbReference type="Pfam" id="PF00698">
    <property type="entry name" value="Acyl_transf_1"/>
    <property type="match status" value="2"/>
</dbReference>
<dbReference type="PANTHER" id="PTHR43775">
    <property type="entry name" value="FATTY ACID SYNTHASE"/>
    <property type="match status" value="1"/>
</dbReference>
<evidence type="ECO:0000256" key="6">
    <source>
        <dbReference type="ARBA" id="ARBA00022679"/>
    </source>
</evidence>
<dbReference type="SMART" id="SM00826">
    <property type="entry name" value="PKS_DH"/>
    <property type="match status" value="2"/>
</dbReference>
<dbReference type="PROSITE" id="PS00012">
    <property type="entry name" value="PHOSPHOPANTETHEINE"/>
    <property type="match status" value="2"/>
</dbReference>
<keyword evidence="8" id="KW-0443">Lipid metabolism</keyword>
<dbReference type="CDD" id="cd00833">
    <property type="entry name" value="PKS"/>
    <property type="match status" value="2"/>
</dbReference>
<dbReference type="SMART" id="SM01294">
    <property type="entry name" value="PKS_PP_betabranch"/>
    <property type="match status" value="2"/>
</dbReference>
<evidence type="ECO:0000256" key="4">
    <source>
        <dbReference type="ARBA" id="ARBA00022450"/>
    </source>
</evidence>
<dbReference type="FunFam" id="3.40.366.10:FF:000002">
    <property type="entry name" value="Probable polyketide synthase 2"/>
    <property type="match status" value="2"/>
</dbReference>
<dbReference type="Gene3D" id="1.10.1200.10">
    <property type="entry name" value="ACP-like"/>
    <property type="match status" value="2"/>
</dbReference>
<keyword evidence="5" id="KW-0597">Phosphoprotein</keyword>
<dbReference type="InterPro" id="IPR055123">
    <property type="entry name" value="SpnB-like_Rossmann"/>
</dbReference>
<evidence type="ECO:0000256" key="3">
    <source>
        <dbReference type="ARBA" id="ARBA00005189"/>
    </source>
</evidence>
<dbReference type="PROSITE" id="PS50075">
    <property type="entry name" value="CARRIER"/>
    <property type="match status" value="2"/>
</dbReference>
<feature type="region of interest" description="Disordered" evidence="13">
    <location>
        <begin position="2750"/>
        <end position="2770"/>
    </location>
</feature>
<dbReference type="Pfam" id="PF08659">
    <property type="entry name" value="KR"/>
    <property type="match status" value="2"/>
</dbReference>
<dbReference type="GO" id="GO:0031177">
    <property type="term" value="F:phosphopantetheine binding"/>
    <property type="evidence" value="ECO:0007669"/>
    <property type="project" value="InterPro"/>
</dbReference>
<feature type="domain" description="Ketosynthase family 3 (KS3)" evidence="15">
    <location>
        <begin position="33"/>
        <end position="460"/>
    </location>
</feature>
<dbReference type="Gene3D" id="3.40.50.720">
    <property type="entry name" value="NAD(P)-binding Rossmann-like Domain"/>
    <property type="match status" value="2"/>
</dbReference>
<dbReference type="STRING" id="632772.ROP_41550"/>
<feature type="active site" description="Proton donor; for dehydratase activity" evidence="12">
    <location>
        <position position="1135"/>
    </location>
</feature>
<keyword evidence="6" id="KW-0808">Transferase</keyword>
<evidence type="ECO:0000256" key="10">
    <source>
        <dbReference type="ARBA" id="ARBA00023268"/>
    </source>
</evidence>
<dbReference type="PANTHER" id="PTHR43775:SF51">
    <property type="entry name" value="INACTIVE PHENOLPHTHIOCEROL SYNTHESIS POLYKETIDE SYNTHASE TYPE I PKS1-RELATED"/>
    <property type="match status" value="1"/>
</dbReference>
<dbReference type="InterPro" id="IPR016039">
    <property type="entry name" value="Thiolase-like"/>
</dbReference>